<proteinExistence type="predicted"/>
<evidence type="ECO:0000313" key="2">
    <source>
        <dbReference type="Proteomes" id="UP000292282"/>
    </source>
</evidence>
<organism evidence="1 2">
    <name type="scientific">Hamiltosporidium tvaerminnensis</name>
    <dbReference type="NCBI Taxonomy" id="1176355"/>
    <lineage>
        <taxon>Eukaryota</taxon>
        <taxon>Fungi</taxon>
        <taxon>Fungi incertae sedis</taxon>
        <taxon>Microsporidia</taxon>
        <taxon>Dubosqiidae</taxon>
        <taxon>Hamiltosporidium</taxon>
    </lineage>
</organism>
<sequence length="121" mass="13999">MTVFSNSVKKRIKEKNNSECLKNEKLNSVNNSKKKIHEIKSGNTDSISKREKTLSPMAIIKLSNYDLKYLLVSKSLSHKNNSDVAQLAELYGKIEKRKFHIKLYSIQKKEVNVSDSTRWLK</sequence>
<name>A0A4Q9M2U2_9MICR</name>
<dbReference type="VEuPathDB" id="MicrosporidiaDB:CWI38_0182p0010"/>
<evidence type="ECO:0000313" key="1">
    <source>
        <dbReference type="EMBL" id="TBU19871.1"/>
    </source>
</evidence>
<dbReference type="Proteomes" id="UP000292282">
    <property type="component" value="Unassembled WGS sequence"/>
</dbReference>
<reference evidence="1 2" key="1">
    <citation type="submission" date="2017-12" db="EMBL/GenBank/DDBJ databases">
        <authorList>
            <person name="Pombert J.-F."/>
            <person name="Haag K.L."/>
            <person name="Ebert D."/>
        </authorList>
    </citation>
    <scope>NUCLEOTIDE SEQUENCE [LARGE SCALE GENOMIC DNA]</scope>
    <source>
        <strain evidence="1">IL-G-3</strain>
    </source>
</reference>
<accession>A0A4Q9M2U2</accession>
<protein>
    <submittedName>
        <fullName evidence="1">Uncharacterized protein</fullName>
    </submittedName>
</protein>
<gene>
    <name evidence="1" type="ORF">CWI38_0182p0010</name>
</gene>
<dbReference type="EMBL" id="PITK01000182">
    <property type="protein sequence ID" value="TBU19871.1"/>
    <property type="molecule type" value="Genomic_DNA"/>
</dbReference>
<comment type="caution">
    <text evidence="1">The sequence shown here is derived from an EMBL/GenBank/DDBJ whole genome shotgun (WGS) entry which is preliminary data.</text>
</comment>
<dbReference type="AlphaFoldDB" id="A0A4Q9M2U2"/>
<keyword evidence="2" id="KW-1185">Reference proteome</keyword>